<evidence type="ECO:0000313" key="1">
    <source>
        <dbReference type="EMBL" id="RRO18632.1"/>
    </source>
</evidence>
<dbReference type="InterPro" id="IPR023393">
    <property type="entry name" value="START-like_dom_sf"/>
</dbReference>
<keyword evidence="2" id="KW-1185">Reference proteome</keyword>
<comment type="caution">
    <text evidence="1">The sequence shown here is derived from an EMBL/GenBank/DDBJ whole genome shotgun (WGS) entry which is preliminary data.</text>
</comment>
<evidence type="ECO:0000313" key="2">
    <source>
        <dbReference type="Proteomes" id="UP000274515"/>
    </source>
</evidence>
<dbReference type="EMBL" id="RSAA01000006">
    <property type="protein sequence ID" value="RRO18632.1"/>
    <property type="molecule type" value="Genomic_DNA"/>
</dbReference>
<dbReference type="InterPro" id="IPR019587">
    <property type="entry name" value="Polyketide_cyclase/dehydratase"/>
</dbReference>
<protein>
    <submittedName>
        <fullName evidence="1">SRPBCC family protein</fullName>
    </submittedName>
</protein>
<dbReference type="Gene3D" id="3.30.530.20">
    <property type="match status" value="1"/>
</dbReference>
<name>A0A3R8P2H9_9PSEU</name>
<dbReference type="RefSeq" id="WP_125089131.1">
    <property type="nucleotide sequence ID" value="NZ_RSAA01000006.1"/>
</dbReference>
<reference evidence="1 2" key="1">
    <citation type="submission" date="2018-11" db="EMBL/GenBank/DDBJ databases">
        <title>Saccharopolyspora rhizosphaerae sp. nov., an actinomycete isolated from rhizosphere soil in Thailand.</title>
        <authorList>
            <person name="Intra B."/>
            <person name="Euanorasetr J."/>
            <person name="Take A."/>
            <person name="Inahashi Y."/>
            <person name="Mori M."/>
            <person name="Panbangred W."/>
            <person name="Matsumoto A."/>
        </authorList>
    </citation>
    <scope>NUCLEOTIDE SEQUENCE [LARGE SCALE GENOMIC DNA]</scope>
    <source>
        <strain evidence="1 2">H219</strain>
    </source>
</reference>
<dbReference type="AlphaFoldDB" id="A0A3R8P2H9"/>
<sequence length="135" mass="14827">MGHYEHSTTLRCDADALFNFLADAGNLPEYFDAMTSAEKTGQDEVRVVAEVEGQRREGRAWLQTDPQARSMRWSSEGPNDYHGELQVNHAGDGQAKVTVSLRTERADGPGIRAGLEQTLANIKRLVEGRSTQPAG</sequence>
<dbReference type="SUPFAM" id="SSF55961">
    <property type="entry name" value="Bet v1-like"/>
    <property type="match status" value="1"/>
</dbReference>
<gene>
    <name evidence="1" type="ORF">EIL87_05805</name>
</gene>
<accession>A0A3R8P2H9</accession>
<dbReference type="Pfam" id="PF10604">
    <property type="entry name" value="Polyketide_cyc2"/>
    <property type="match status" value="1"/>
</dbReference>
<organism evidence="1 2">
    <name type="scientific">Saccharopolyspora rhizosphaerae</name>
    <dbReference type="NCBI Taxonomy" id="2492662"/>
    <lineage>
        <taxon>Bacteria</taxon>
        <taxon>Bacillati</taxon>
        <taxon>Actinomycetota</taxon>
        <taxon>Actinomycetes</taxon>
        <taxon>Pseudonocardiales</taxon>
        <taxon>Pseudonocardiaceae</taxon>
        <taxon>Saccharopolyspora</taxon>
    </lineage>
</organism>
<proteinExistence type="predicted"/>
<dbReference type="OrthoDB" id="5244508at2"/>
<dbReference type="Proteomes" id="UP000274515">
    <property type="component" value="Unassembled WGS sequence"/>
</dbReference>